<dbReference type="Gene3D" id="3.40.50.2300">
    <property type="match status" value="1"/>
</dbReference>
<dbReference type="SMART" id="SM00448">
    <property type="entry name" value="REC"/>
    <property type="match status" value="1"/>
</dbReference>
<reference evidence="12 13" key="1">
    <citation type="submission" date="2024-03" db="EMBL/GenBank/DDBJ databases">
        <title>Human intestinal bacterial collection.</title>
        <authorList>
            <person name="Pauvert C."/>
            <person name="Hitch T.C.A."/>
            <person name="Clavel T."/>
        </authorList>
    </citation>
    <scope>NUCLEOTIDE SEQUENCE [LARGE SCALE GENOMIC DNA]</scope>
    <source>
        <strain evidence="12 13">CLA-AA-H255</strain>
    </source>
</reference>
<dbReference type="InterPro" id="IPR001867">
    <property type="entry name" value="OmpR/PhoB-type_DNA-bd"/>
</dbReference>
<dbReference type="RefSeq" id="WP_022501543.1">
    <property type="nucleotide sequence ID" value="NZ_DAWDIQ010000001.1"/>
</dbReference>
<dbReference type="InterPro" id="IPR016032">
    <property type="entry name" value="Sig_transdc_resp-reg_C-effctor"/>
</dbReference>
<feature type="DNA-binding region" description="OmpR/PhoB-type" evidence="9">
    <location>
        <begin position="128"/>
        <end position="224"/>
    </location>
</feature>
<dbReference type="PANTHER" id="PTHR48111:SF40">
    <property type="entry name" value="PHOSPHATE REGULON TRANSCRIPTIONAL REGULATORY PROTEIN PHOB"/>
    <property type="match status" value="1"/>
</dbReference>
<dbReference type="Pfam" id="PF00072">
    <property type="entry name" value="Response_reg"/>
    <property type="match status" value="1"/>
</dbReference>
<dbReference type="InterPro" id="IPR036388">
    <property type="entry name" value="WH-like_DNA-bd_sf"/>
</dbReference>
<evidence type="ECO:0000313" key="13">
    <source>
        <dbReference type="Proteomes" id="UP001442364"/>
    </source>
</evidence>
<accession>A0ABV1BVT8</accession>
<dbReference type="InterPro" id="IPR011006">
    <property type="entry name" value="CheY-like_superfamily"/>
</dbReference>
<feature type="domain" description="OmpR/PhoB-type" evidence="11">
    <location>
        <begin position="128"/>
        <end position="224"/>
    </location>
</feature>
<keyword evidence="13" id="KW-1185">Reference proteome</keyword>
<evidence type="ECO:0000256" key="8">
    <source>
        <dbReference type="PROSITE-ProRule" id="PRU00169"/>
    </source>
</evidence>
<gene>
    <name evidence="12" type="ORF">WMO14_06840</name>
</gene>
<dbReference type="PROSITE" id="PS51755">
    <property type="entry name" value="OMPR_PHOB"/>
    <property type="match status" value="1"/>
</dbReference>
<dbReference type="SUPFAM" id="SSF46894">
    <property type="entry name" value="C-terminal effector domain of the bipartite response regulators"/>
    <property type="match status" value="1"/>
</dbReference>
<proteinExistence type="predicted"/>
<dbReference type="PANTHER" id="PTHR48111">
    <property type="entry name" value="REGULATOR OF RPOS"/>
    <property type="match status" value="1"/>
</dbReference>
<evidence type="ECO:0000313" key="12">
    <source>
        <dbReference type="EMBL" id="MEQ2379593.1"/>
    </source>
</evidence>
<keyword evidence="2 8" id="KW-0597">Phosphoprotein</keyword>
<evidence type="ECO:0000256" key="2">
    <source>
        <dbReference type="ARBA" id="ARBA00022553"/>
    </source>
</evidence>
<dbReference type="Pfam" id="PF00486">
    <property type="entry name" value="Trans_reg_C"/>
    <property type="match status" value="1"/>
</dbReference>
<keyword evidence="5 9" id="KW-0238">DNA-binding</keyword>
<comment type="function">
    <text evidence="7">May play the central regulatory role in sporulation. It may be an element of the effector pathway responsible for the activation of sporulation genes in response to nutritional stress. Spo0A may act in concert with spo0H (a sigma factor) to control the expression of some genes that are critical to the sporulation process.</text>
</comment>
<keyword evidence="4" id="KW-0805">Transcription regulation</keyword>
<evidence type="ECO:0000256" key="5">
    <source>
        <dbReference type="ARBA" id="ARBA00023125"/>
    </source>
</evidence>
<evidence type="ECO:0000256" key="7">
    <source>
        <dbReference type="ARBA" id="ARBA00024867"/>
    </source>
</evidence>
<feature type="modified residue" description="4-aspartylphosphate" evidence="8">
    <location>
        <position position="52"/>
    </location>
</feature>
<dbReference type="CDD" id="cd00383">
    <property type="entry name" value="trans_reg_C"/>
    <property type="match status" value="1"/>
</dbReference>
<name>A0ABV1BVT8_9FIRM</name>
<evidence type="ECO:0000256" key="3">
    <source>
        <dbReference type="ARBA" id="ARBA00023012"/>
    </source>
</evidence>
<evidence type="ECO:0000256" key="1">
    <source>
        <dbReference type="ARBA" id="ARBA00018672"/>
    </source>
</evidence>
<protein>
    <recommendedName>
        <fullName evidence="1">Stage 0 sporulation protein A homolog</fullName>
    </recommendedName>
</protein>
<evidence type="ECO:0000256" key="9">
    <source>
        <dbReference type="PROSITE-ProRule" id="PRU01091"/>
    </source>
</evidence>
<dbReference type="Gene3D" id="1.10.10.10">
    <property type="entry name" value="Winged helix-like DNA-binding domain superfamily/Winged helix DNA-binding domain"/>
    <property type="match status" value="1"/>
</dbReference>
<evidence type="ECO:0000256" key="6">
    <source>
        <dbReference type="ARBA" id="ARBA00023163"/>
    </source>
</evidence>
<organism evidence="12 13">
    <name type="scientific">[Lactobacillus] rogosae</name>
    <dbReference type="NCBI Taxonomy" id="706562"/>
    <lineage>
        <taxon>Bacteria</taxon>
        <taxon>Bacillati</taxon>
        <taxon>Bacillota</taxon>
        <taxon>Clostridia</taxon>
        <taxon>Lachnospirales</taxon>
        <taxon>Lachnospiraceae</taxon>
        <taxon>Lachnospira</taxon>
    </lineage>
</organism>
<comment type="caution">
    <text evidence="12">The sequence shown here is derived from an EMBL/GenBank/DDBJ whole genome shotgun (WGS) entry which is preliminary data.</text>
</comment>
<evidence type="ECO:0000259" key="10">
    <source>
        <dbReference type="PROSITE" id="PS50110"/>
    </source>
</evidence>
<dbReference type="InterPro" id="IPR039420">
    <property type="entry name" value="WalR-like"/>
</dbReference>
<keyword evidence="3" id="KW-0902">Two-component regulatory system</keyword>
<sequence>MAYVYVVEDDKNISEIESFALKNAGHTVVECASGKEFHKLMRDRIPDMILLDVMLPDEDGLEILRKIRQTPETRRVPVIMVTAKTTELDKVKGLDLGADDYITKPFGIMELISRVKALLRRTGSSDEEKLIGIGSLFIDDEKRVAYVDDKPVELTYKEYELLKYLALNRGIVLTRDNIMDRIWSTDYEGESRTLDVHIKTLRHKLGTAGNYIKTVRNVGYFMDDEAK</sequence>
<dbReference type="Proteomes" id="UP001442364">
    <property type="component" value="Unassembled WGS sequence"/>
</dbReference>
<evidence type="ECO:0000256" key="4">
    <source>
        <dbReference type="ARBA" id="ARBA00023015"/>
    </source>
</evidence>
<dbReference type="PROSITE" id="PS50110">
    <property type="entry name" value="RESPONSE_REGULATORY"/>
    <property type="match status" value="1"/>
</dbReference>
<feature type="domain" description="Response regulatory" evidence="10">
    <location>
        <begin position="3"/>
        <end position="119"/>
    </location>
</feature>
<keyword evidence="6" id="KW-0804">Transcription</keyword>
<dbReference type="Gene3D" id="6.10.250.690">
    <property type="match status" value="1"/>
</dbReference>
<dbReference type="InterPro" id="IPR001789">
    <property type="entry name" value="Sig_transdc_resp-reg_receiver"/>
</dbReference>
<dbReference type="SMART" id="SM00862">
    <property type="entry name" value="Trans_reg_C"/>
    <property type="match status" value="1"/>
</dbReference>
<dbReference type="SUPFAM" id="SSF52172">
    <property type="entry name" value="CheY-like"/>
    <property type="match status" value="1"/>
</dbReference>
<evidence type="ECO:0000259" key="11">
    <source>
        <dbReference type="PROSITE" id="PS51755"/>
    </source>
</evidence>
<dbReference type="EMBL" id="JBBMER010000004">
    <property type="protein sequence ID" value="MEQ2379593.1"/>
    <property type="molecule type" value="Genomic_DNA"/>
</dbReference>